<gene>
    <name evidence="2" type="ORF">PHMEG_00023627</name>
</gene>
<dbReference type="InterPro" id="IPR000953">
    <property type="entry name" value="Chromo/chromo_shadow_dom"/>
</dbReference>
<dbReference type="SUPFAM" id="SSF54160">
    <property type="entry name" value="Chromo domain-like"/>
    <property type="match status" value="1"/>
</dbReference>
<dbReference type="AlphaFoldDB" id="A0A225VFW4"/>
<proteinExistence type="predicted"/>
<dbReference type="SMART" id="SM00298">
    <property type="entry name" value="CHROMO"/>
    <property type="match status" value="1"/>
</dbReference>
<reference evidence="3" key="1">
    <citation type="submission" date="2017-03" db="EMBL/GenBank/DDBJ databases">
        <title>Phytopthora megakarya and P. palmivora, two closely related causual agents of cacao black pod achieved similar genome size and gene model numbers by different mechanisms.</title>
        <authorList>
            <person name="Ali S."/>
            <person name="Shao J."/>
            <person name="Larry D.J."/>
            <person name="Kronmiller B."/>
            <person name="Shen D."/>
            <person name="Strem M.D."/>
            <person name="Melnick R.L."/>
            <person name="Guiltinan M.J."/>
            <person name="Tyler B.M."/>
            <person name="Meinhardt L.W."/>
            <person name="Bailey B.A."/>
        </authorList>
    </citation>
    <scope>NUCLEOTIDE SEQUENCE [LARGE SCALE GENOMIC DNA]</scope>
    <source>
        <strain evidence="3">zdho120</strain>
    </source>
</reference>
<feature type="domain" description="Chromo" evidence="1">
    <location>
        <begin position="94"/>
        <end position="142"/>
    </location>
</feature>
<dbReference type="Gene3D" id="2.40.50.40">
    <property type="match status" value="1"/>
</dbReference>
<dbReference type="OrthoDB" id="97288at2759"/>
<dbReference type="InterPro" id="IPR016197">
    <property type="entry name" value="Chromo-like_dom_sf"/>
</dbReference>
<dbReference type="STRING" id="4795.A0A225VFW4"/>
<name>A0A225VFW4_9STRA</name>
<dbReference type="GO" id="GO:0031507">
    <property type="term" value="P:heterochromatin formation"/>
    <property type="evidence" value="ECO:0007669"/>
    <property type="project" value="InterPro"/>
</dbReference>
<protein>
    <recommendedName>
        <fullName evidence="1">Chromo domain-containing protein</fullName>
    </recommendedName>
</protein>
<comment type="caution">
    <text evidence="2">The sequence shown here is derived from an EMBL/GenBank/DDBJ whole genome shotgun (WGS) entry which is preliminary data.</text>
</comment>
<evidence type="ECO:0000313" key="3">
    <source>
        <dbReference type="Proteomes" id="UP000198211"/>
    </source>
</evidence>
<evidence type="ECO:0000259" key="1">
    <source>
        <dbReference type="PROSITE" id="PS50013"/>
    </source>
</evidence>
<dbReference type="PROSITE" id="PS50013">
    <property type="entry name" value="CHROMO_2"/>
    <property type="match status" value="1"/>
</dbReference>
<dbReference type="CDD" id="cd00024">
    <property type="entry name" value="CD_CSD"/>
    <property type="match status" value="1"/>
</dbReference>
<dbReference type="PANTHER" id="PTHR47240">
    <property type="entry name" value="CHROMO DOMAIN-CONTAINING PROTEIN LHP1"/>
    <property type="match status" value="1"/>
</dbReference>
<evidence type="ECO:0000313" key="2">
    <source>
        <dbReference type="EMBL" id="OWZ04461.1"/>
    </source>
</evidence>
<accession>A0A225VFW4</accession>
<dbReference type="Pfam" id="PF00385">
    <property type="entry name" value="Chromo"/>
    <property type="match status" value="1"/>
</dbReference>
<dbReference type="InterPro" id="IPR023780">
    <property type="entry name" value="Chromo_domain"/>
</dbReference>
<dbReference type="Proteomes" id="UP000198211">
    <property type="component" value="Unassembled WGS sequence"/>
</dbReference>
<sequence length="142" mass="16132">MADVFDRGRKEKEFNVGDQMYLSTKNLDTVYTGFLDSCKLGPIRTVHKHGYELNLPPGLKLHHVFNPGSLKPYEQPARLSRPQAVILHDGTVGQIVEAVLKKRQRKGNTQYLIRWVGEVKATWEPLENLHPVTGLIKAFEAK</sequence>
<dbReference type="EMBL" id="NBNE01004951">
    <property type="protein sequence ID" value="OWZ04461.1"/>
    <property type="molecule type" value="Genomic_DNA"/>
</dbReference>
<organism evidence="2 3">
    <name type="scientific">Phytophthora megakarya</name>
    <dbReference type="NCBI Taxonomy" id="4795"/>
    <lineage>
        <taxon>Eukaryota</taxon>
        <taxon>Sar</taxon>
        <taxon>Stramenopiles</taxon>
        <taxon>Oomycota</taxon>
        <taxon>Peronosporomycetes</taxon>
        <taxon>Peronosporales</taxon>
        <taxon>Peronosporaceae</taxon>
        <taxon>Phytophthora</taxon>
    </lineage>
</organism>
<keyword evidence="3" id="KW-1185">Reference proteome</keyword>
<dbReference type="PANTHER" id="PTHR47240:SF2">
    <property type="entry name" value="CHROMO DOMAIN-CONTAINING PROTEIN LHP1"/>
    <property type="match status" value="1"/>
</dbReference>
<dbReference type="InterPro" id="IPR044251">
    <property type="entry name" value="LHP1-like"/>
</dbReference>